<dbReference type="GO" id="GO:0046872">
    <property type="term" value="F:metal ion binding"/>
    <property type="evidence" value="ECO:0007669"/>
    <property type="project" value="UniProtKB-KW"/>
</dbReference>
<dbReference type="GO" id="GO:0042162">
    <property type="term" value="F:telomeric DNA binding"/>
    <property type="evidence" value="ECO:0007669"/>
    <property type="project" value="TreeGrafter"/>
</dbReference>
<dbReference type="GO" id="GO:0003720">
    <property type="term" value="F:telomerase activity"/>
    <property type="evidence" value="ECO:0007669"/>
    <property type="project" value="InterPro"/>
</dbReference>
<organism evidence="16 17">
    <name type="scientific">Phyllachora maydis</name>
    <dbReference type="NCBI Taxonomy" id="1825666"/>
    <lineage>
        <taxon>Eukaryota</taxon>
        <taxon>Fungi</taxon>
        <taxon>Dikarya</taxon>
        <taxon>Ascomycota</taxon>
        <taxon>Pezizomycotina</taxon>
        <taxon>Sordariomycetes</taxon>
        <taxon>Sordariomycetidae</taxon>
        <taxon>Phyllachorales</taxon>
        <taxon>Phyllachoraceae</taxon>
        <taxon>Phyllachora</taxon>
    </lineage>
</organism>
<evidence type="ECO:0000313" key="17">
    <source>
        <dbReference type="Proteomes" id="UP001217918"/>
    </source>
</evidence>
<evidence type="ECO:0000256" key="10">
    <source>
        <dbReference type="ARBA" id="ARBA00022918"/>
    </source>
</evidence>
<keyword evidence="9 13" id="KW-0779">Telomere</keyword>
<dbReference type="EC" id="2.7.7.49" evidence="2 13"/>
<dbReference type="AlphaFoldDB" id="A0AAD9MFL3"/>
<feature type="region of interest" description="Disordered" evidence="14">
    <location>
        <begin position="775"/>
        <end position="795"/>
    </location>
</feature>
<evidence type="ECO:0000259" key="15">
    <source>
        <dbReference type="PROSITE" id="PS50878"/>
    </source>
</evidence>
<sequence length="1157" mass="129000">MPPLPLLPPSPPPPPPPSPPPASRHPLLLQYYPHVLTLREYALSKLPKTSRIRRRKIAVLGLDAAGKVLTDVERSLGRFLDAVLVGLDKVDADPPADNRWEQWISFSQKNDESYVTLSDGVRGALFSQTEVVDFVIWLLFSRDRRAGGWPSHLLCDGFRKNVNPNQKAQRGGPAPRAGVIPGLFSAHANHRVHMLKQDPWPQVLLLLGQAGERIMIDLLLDCAIFTPIDAGKGNLYQLSGAPIADRQTLAAAGTRKPEGHGLSPCEITFVKSRMLYARAALNARGLVQFGLRHIHVLNRFPYREDTVPSTGHTDGHCAPSTLRVMMYMFPRQFGLHNVFTSAVDRQQTAQKFQDYTLREDEIADKFTKAAGDQKVLHAYTPKRLKGTAGDLVCKLQVLHRRCAYLELLRHYCPVQDQVEALRKTRPSQSKSSAAQGKPGRSRRKSRQCLDAAQPVLEYSTLVDLASPLSDVSAFCRAVLSRIVPNEFWGQGTTQEHNKATFLCKVDSFVRLRRFENMSLHHLVQGMKMTDVAWLAPPGLRGQKCSQPDRRKRTEIFHEFLYYLFDSILIPLIRSNFYVTESNVHRYRLFYFRHDVWRLVAEPAMASLKAQMFEEVKLEDAMRMLDSRALGFSQVRLLPKATTMRPIMNLRRRTVERGKKKQLGCSINTLLGPINSVLKLEKDLDPARLGASMFSVGDIYARLKAFKAALPAGRAGQRFFLAKVDVQSAFDTIPQDAVLALMAQIPSQPWYKIAKHVEVQQPHAGAKPVRKWHAQAFLPDPDPDPDPDTPHPQRRHPFQQALDARLAPAKTHTVFADAAYTRPVATPALLALLDAHVRANLVRIGKKYYRQARGIPQGSVLSAALCSYFYADLEARRLGFLGAGDGDGRQQDCLLLRLIDDFLLVTTDEAKAGRFVRVMHAGLPEWGVAVGPAKTLVNFDLVVDGTAVGKVPAGEGFPYCGTRIDCATLDVAKERGPPRDPVIFNGLTVDYSRVPGQNFQRKVLNAFKIQSHLMFFDSAHNSRRAVLRNLHAAFAETATKMWAHARCLGASSSAMATARPRAGMVIDTIRHVIDLAFGLLTSKSRQVRFPGYRCTVNRMQLAWLAVVAFRQVLRRKQAAYAPVLAWLDTEAARLAGLREARAPCGLAGRNVTEDGGGR</sequence>
<dbReference type="CDD" id="cd01648">
    <property type="entry name" value="TERT"/>
    <property type="match status" value="1"/>
</dbReference>
<keyword evidence="11 13" id="KW-0539">Nucleus</keyword>
<comment type="similarity">
    <text evidence="1 13">Belongs to the reverse transcriptase family. Telomerase subfamily.</text>
</comment>
<evidence type="ECO:0000256" key="11">
    <source>
        <dbReference type="ARBA" id="ARBA00023242"/>
    </source>
</evidence>
<dbReference type="Proteomes" id="UP001217918">
    <property type="component" value="Unassembled WGS sequence"/>
</dbReference>
<keyword evidence="17" id="KW-1185">Reference proteome</keyword>
<keyword evidence="8 13" id="KW-0460">Magnesium</keyword>
<feature type="region of interest" description="Disordered" evidence="14">
    <location>
        <begin position="1"/>
        <end position="24"/>
    </location>
</feature>
<accession>A0AAD9MFL3</accession>
<dbReference type="EMBL" id="JAQQPM010000006">
    <property type="protein sequence ID" value="KAK2073185.1"/>
    <property type="molecule type" value="Genomic_DNA"/>
</dbReference>
<evidence type="ECO:0000256" key="12">
    <source>
        <dbReference type="ARBA" id="ARBA00048173"/>
    </source>
</evidence>
<evidence type="ECO:0000256" key="1">
    <source>
        <dbReference type="ARBA" id="ARBA00008001"/>
    </source>
</evidence>
<evidence type="ECO:0000256" key="6">
    <source>
        <dbReference type="ARBA" id="ARBA00022695"/>
    </source>
</evidence>
<dbReference type="SMART" id="SM00975">
    <property type="entry name" value="Telomerase_RBD"/>
    <property type="match status" value="1"/>
</dbReference>
<comment type="catalytic activity">
    <reaction evidence="12 13">
        <text>DNA(n) + a 2'-deoxyribonucleoside 5'-triphosphate = DNA(n+1) + diphosphate</text>
        <dbReference type="Rhea" id="RHEA:22508"/>
        <dbReference type="Rhea" id="RHEA-COMP:17339"/>
        <dbReference type="Rhea" id="RHEA-COMP:17340"/>
        <dbReference type="ChEBI" id="CHEBI:33019"/>
        <dbReference type="ChEBI" id="CHEBI:61560"/>
        <dbReference type="ChEBI" id="CHEBI:173112"/>
        <dbReference type="EC" id="2.7.7.49"/>
    </reaction>
</comment>
<dbReference type="Pfam" id="PF12009">
    <property type="entry name" value="Telomerase_RBD"/>
    <property type="match status" value="1"/>
</dbReference>
<evidence type="ECO:0000256" key="7">
    <source>
        <dbReference type="ARBA" id="ARBA00022723"/>
    </source>
</evidence>
<dbReference type="Gene3D" id="1.10.132.70">
    <property type="match status" value="1"/>
</dbReference>
<gene>
    <name evidence="16" type="ORF">P8C59_007483</name>
</gene>
<evidence type="ECO:0000256" key="9">
    <source>
        <dbReference type="ARBA" id="ARBA00022895"/>
    </source>
</evidence>
<evidence type="ECO:0000256" key="13">
    <source>
        <dbReference type="RuleBase" id="RU365061"/>
    </source>
</evidence>
<feature type="domain" description="Reverse transcriptase" evidence="15">
    <location>
        <begin position="618"/>
        <end position="963"/>
    </location>
</feature>
<comment type="caution">
    <text evidence="16">The sequence shown here is derived from an EMBL/GenBank/DDBJ whole genome shotgun (WGS) entry which is preliminary data.</text>
</comment>
<evidence type="ECO:0000256" key="5">
    <source>
        <dbReference type="ARBA" id="ARBA00022679"/>
    </source>
</evidence>
<dbReference type="PRINTS" id="PR01365">
    <property type="entry name" value="TELOMERASERT"/>
</dbReference>
<dbReference type="InterPro" id="IPR021891">
    <property type="entry name" value="Telomerase_RBD"/>
</dbReference>
<evidence type="ECO:0000256" key="4">
    <source>
        <dbReference type="ARBA" id="ARBA00022454"/>
    </source>
</evidence>
<dbReference type="Gene3D" id="1.10.357.90">
    <property type="match status" value="1"/>
</dbReference>
<evidence type="ECO:0000256" key="2">
    <source>
        <dbReference type="ARBA" id="ARBA00012493"/>
    </source>
</evidence>
<name>A0AAD9MFL3_9PEZI</name>
<evidence type="ECO:0000256" key="3">
    <source>
        <dbReference type="ARBA" id="ARBA00016182"/>
    </source>
</evidence>
<dbReference type="InterPro" id="IPR000477">
    <property type="entry name" value="RT_dom"/>
</dbReference>
<dbReference type="InterPro" id="IPR003545">
    <property type="entry name" value="Telomerase_RT"/>
</dbReference>
<keyword evidence="4 13" id="KW-0158">Chromosome</keyword>
<dbReference type="FunFam" id="1.10.132.70:FF:000004">
    <property type="entry name" value="Telomerase reverse transcriptase"/>
    <property type="match status" value="1"/>
</dbReference>
<dbReference type="GO" id="GO:0007004">
    <property type="term" value="P:telomere maintenance via telomerase"/>
    <property type="evidence" value="ECO:0007669"/>
    <property type="project" value="TreeGrafter"/>
</dbReference>
<evidence type="ECO:0000313" key="16">
    <source>
        <dbReference type="EMBL" id="KAK2073185.1"/>
    </source>
</evidence>
<feature type="compositionally biased region" description="Pro residues" evidence="14">
    <location>
        <begin position="1"/>
        <end position="23"/>
    </location>
</feature>
<comment type="subcellular location">
    <subcellularLocation>
        <location evidence="13">Nucleus</location>
    </subcellularLocation>
    <subcellularLocation>
        <location evidence="13">Chromosome</location>
        <location evidence="13">Telomere</location>
    </subcellularLocation>
</comment>
<comment type="function">
    <text evidence="13">Telomerase is a ribonucleoprotein enzyme essential for the replication of chromosome termini in most eukaryotes. It elongates telomeres. It is a reverse transcriptase that adds simple sequence repeats to chromosome ends by copying a template sequence within the RNA component of the enzyme.</text>
</comment>
<reference evidence="16" key="1">
    <citation type="journal article" date="2023" name="Mol. Plant Microbe Interact.">
        <title>Elucidating the Obligate Nature and Biological Capacity of an Invasive Fungal Corn Pathogen.</title>
        <authorList>
            <person name="MacCready J.S."/>
            <person name="Roggenkamp E.M."/>
            <person name="Gdanetz K."/>
            <person name="Chilvers M.I."/>
        </authorList>
    </citation>
    <scope>NUCLEOTIDE SEQUENCE</scope>
    <source>
        <strain evidence="16">PM02</strain>
    </source>
</reference>
<dbReference type="PANTHER" id="PTHR12066">
    <property type="entry name" value="TELOMERASE REVERSE TRANSCRIPTASE"/>
    <property type="match status" value="1"/>
</dbReference>
<dbReference type="PANTHER" id="PTHR12066:SF0">
    <property type="entry name" value="TELOMERASE REVERSE TRANSCRIPTASE"/>
    <property type="match status" value="1"/>
</dbReference>
<evidence type="ECO:0000256" key="8">
    <source>
        <dbReference type="ARBA" id="ARBA00022842"/>
    </source>
</evidence>
<dbReference type="GO" id="GO:0070034">
    <property type="term" value="F:telomerase RNA binding"/>
    <property type="evidence" value="ECO:0007669"/>
    <property type="project" value="TreeGrafter"/>
</dbReference>
<dbReference type="PROSITE" id="PS50878">
    <property type="entry name" value="RT_POL"/>
    <property type="match status" value="1"/>
</dbReference>
<proteinExistence type="inferred from homology"/>
<keyword evidence="7 13" id="KW-0479">Metal-binding</keyword>
<dbReference type="GO" id="GO:0000781">
    <property type="term" value="C:chromosome, telomeric region"/>
    <property type="evidence" value="ECO:0007669"/>
    <property type="project" value="UniProtKB-SubCell"/>
</dbReference>
<protein>
    <recommendedName>
        <fullName evidence="3 13">Telomerase reverse transcriptase</fullName>
        <ecNumber evidence="2 13">2.7.7.49</ecNumber>
    </recommendedName>
    <alternativeName>
        <fullName evidence="13">Telomerase catalytic subunit</fullName>
    </alternativeName>
</protein>
<keyword evidence="6 13" id="KW-0548">Nucleotidyltransferase</keyword>
<evidence type="ECO:0000256" key="14">
    <source>
        <dbReference type="SAM" id="MobiDB-lite"/>
    </source>
</evidence>
<feature type="region of interest" description="Disordered" evidence="14">
    <location>
        <begin position="422"/>
        <end position="447"/>
    </location>
</feature>
<keyword evidence="5 13" id="KW-0808">Transferase</keyword>
<dbReference type="Pfam" id="PF21399">
    <property type="entry name" value="TERT_C"/>
    <property type="match status" value="1"/>
</dbReference>
<dbReference type="InterPro" id="IPR049139">
    <property type="entry name" value="TERT_C"/>
</dbReference>
<keyword evidence="10 13" id="KW-0695">RNA-directed DNA polymerase</keyword>
<dbReference type="GO" id="GO:0000333">
    <property type="term" value="C:telomerase catalytic core complex"/>
    <property type="evidence" value="ECO:0007669"/>
    <property type="project" value="TreeGrafter"/>
</dbReference>